<dbReference type="EMBL" id="FNAC01000008">
    <property type="protein sequence ID" value="SDC86908.1"/>
    <property type="molecule type" value="Genomic_DNA"/>
</dbReference>
<dbReference type="Proteomes" id="UP000199060">
    <property type="component" value="Unassembled WGS sequence"/>
</dbReference>
<dbReference type="RefSeq" id="WP_087938370.1">
    <property type="nucleotide sequence ID" value="NZ_FNAC01000008.1"/>
</dbReference>
<name>A0A1G6Q3N4_9BACT</name>
<gene>
    <name evidence="1" type="ORF">SAMN04488104_100823</name>
</gene>
<evidence type="ECO:0000313" key="2">
    <source>
        <dbReference type="Proteomes" id="UP000199060"/>
    </source>
</evidence>
<accession>A0A1G6Q3N4</accession>
<dbReference type="AlphaFoldDB" id="A0A1G6Q3N4"/>
<organism evidence="1 2">
    <name type="scientific">Algoriphagus faecimaris</name>
    <dbReference type="NCBI Taxonomy" id="686796"/>
    <lineage>
        <taxon>Bacteria</taxon>
        <taxon>Pseudomonadati</taxon>
        <taxon>Bacteroidota</taxon>
        <taxon>Cytophagia</taxon>
        <taxon>Cytophagales</taxon>
        <taxon>Cyclobacteriaceae</taxon>
        <taxon>Algoriphagus</taxon>
    </lineage>
</organism>
<evidence type="ECO:0000313" key="1">
    <source>
        <dbReference type="EMBL" id="SDC86908.1"/>
    </source>
</evidence>
<protein>
    <submittedName>
        <fullName evidence="1">Uncharacterized protein</fullName>
    </submittedName>
</protein>
<proteinExistence type="predicted"/>
<dbReference type="OrthoDB" id="893711at2"/>
<reference evidence="2" key="1">
    <citation type="submission" date="2016-10" db="EMBL/GenBank/DDBJ databases">
        <authorList>
            <person name="Varghese N."/>
            <person name="Submissions S."/>
        </authorList>
    </citation>
    <scope>NUCLEOTIDE SEQUENCE [LARGE SCALE GENOMIC DNA]</scope>
    <source>
        <strain evidence="2">DSM 23095</strain>
    </source>
</reference>
<dbReference type="STRING" id="686796.SAMN04488104_100823"/>
<keyword evidence="2" id="KW-1185">Reference proteome</keyword>
<sequence>MKLSDKNREILIEYISQSLESISKRNVAELFSEKARFKTLGSEEETAMEQILKNPIGFGSLLEKVLWHTSHDVLFDLFCVIDGVADPGNKDWKGVLLIDLPDNFEGHVEFLHDDV</sequence>